<protein>
    <submittedName>
        <fullName evidence="4">Predicted protein</fullName>
    </submittedName>
</protein>
<dbReference type="OrthoDB" id="67155at2759"/>
<feature type="compositionally biased region" description="Polar residues" evidence="1">
    <location>
        <begin position="262"/>
        <end position="283"/>
    </location>
</feature>
<name>D2W4T0_NAEGR</name>
<dbReference type="Pfam" id="PF04727">
    <property type="entry name" value="ELMO_CED12"/>
    <property type="match status" value="1"/>
</dbReference>
<dbReference type="InterPro" id="IPR006816">
    <property type="entry name" value="ELMO_dom"/>
</dbReference>
<feature type="domain" description="ELMO" evidence="3">
    <location>
        <begin position="426"/>
        <end position="572"/>
    </location>
</feature>
<dbReference type="RefSeq" id="XP_002668667.1">
    <property type="nucleotide sequence ID" value="XM_002668621.1"/>
</dbReference>
<reference evidence="4 5" key="1">
    <citation type="journal article" date="2010" name="Cell">
        <title>The genome of Naegleria gruberi illuminates early eukaryotic versatility.</title>
        <authorList>
            <person name="Fritz-Laylin L.K."/>
            <person name="Prochnik S.E."/>
            <person name="Ginger M.L."/>
            <person name="Dacks J.B."/>
            <person name="Carpenter M.L."/>
            <person name="Field M.C."/>
            <person name="Kuo A."/>
            <person name="Paredez A."/>
            <person name="Chapman J."/>
            <person name="Pham J."/>
            <person name="Shu S."/>
            <person name="Neupane R."/>
            <person name="Cipriano M."/>
            <person name="Mancuso J."/>
            <person name="Tu H."/>
            <person name="Salamov A."/>
            <person name="Lindquist E."/>
            <person name="Shapiro H."/>
            <person name="Lucas S."/>
            <person name="Grigoriev I.V."/>
            <person name="Cande W.Z."/>
            <person name="Fulton C."/>
            <person name="Rokhsar D.S."/>
            <person name="Dawson S.C."/>
        </authorList>
    </citation>
    <scope>NUCLEOTIDE SEQUENCE [LARGE SCALE GENOMIC DNA]</scope>
    <source>
        <strain evidence="4 5">NEG-M</strain>
    </source>
</reference>
<feature type="transmembrane region" description="Helical" evidence="2">
    <location>
        <begin position="509"/>
        <end position="532"/>
    </location>
</feature>
<dbReference type="VEuPathDB" id="AmoebaDB:NAEGRDRAFT_76417"/>
<dbReference type="PROSITE" id="PS51335">
    <property type="entry name" value="ELMO"/>
    <property type="match status" value="1"/>
</dbReference>
<evidence type="ECO:0000256" key="1">
    <source>
        <dbReference type="SAM" id="MobiDB-lite"/>
    </source>
</evidence>
<sequence>MCTNNNNNNTLTGKLIMRKNKEESIEKVFQLINFGGLNESVREFVQDLSSATSSDEVLLSTFKIKAIVPSSEKRKTIYIINNENDFSEMMKLIQEIPQDKPILFRQQRHQKQSPRNQQARNFITKILARKNYLSPKQKKNQANLFTPRRRSKASDFEKALMDEFSDPSPKKLLDDDDEETSDFIEHKKSTKKKSSSKTKNQHNRTFSSSSTGSTGSGGGGNVTFGYGKKQQHTRTQSSTSSTGSPVGGGYQSSGIYDGDSSPVVTSDNYDNNRLNYSASNSNIDKYKGISSRDMGKVNSMPSISESYENSSSSSYSNDPRIGTMKNNYYEQARKRQNEESGPYILQVIADMLKYIYSSITETANIGGSRLTSAVSGMNFRQNQSNANPRAGGDFPSPEIYLEPEKKQILEQFKKYCSKKFDIENDKHQKLLFSLYKCCTQKKTILTEGEHWKFLGFQNTKPETDFRGAGILGLRNLLYFSKHYKKRFKNYFGKCTNEISVTDDGTFTSYPFVIAGLNVTMLLLSFLGIGFQASKVHNVTAKKNFIELLTSERGKPVLEEDEDEEEDEDSTPV</sequence>
<dbReference type="InterPro" id="IPR050868">
    <property type="entry name" value="ELMO_domain-containing"/>
</dbReference>
<keyword evidence="2" id="KW-0812">Transmembrane</keyword>
<feature type="non-terminal residue" evidence="4">
    <location>
        <position position="572"/>
    </location>
</feature>
<evidence type="ECO:0000256" key="2">
    <source>
        <dbReference type="SAM" id="Phobius"/>
    </source>
</evidence>
<feature type="region of interest" description="Disordered" evidence="1">
    <location>
        <begin position="159"/>
        <end position="322"/>
    </location>
</feature>
<dbReference type="InParanoid" id="D2W4T0"/>
<evidence type="ECO:0000313" key="4">
    <source>
        <dbReference type="EMBL" id="EFC35923.1"/>
    </source>
</evidence>
<organism evidence="5">
    <name type="scientific">Naegleria gruberi</name>
    <name type="common">Amoeba</name>
    <dbReference type="NCBI Taxonomy" id="5762"/>
    <lineage>
        <taxon>Eukaryota</taxon>
        <taxon>Discoba</taxon>
        <taxon>Heterolobosea</taxon>
        <taxon>Tetramitia</taxon>
        <taxon>Eutetramitia</taxon>
        <taxon>Vahlkampfiidae</taxon>
        <taxon>Naegleria</taxon>
    </lineage>
</organism>
<dbReference type="AlphaFoldDB" id="D2W4T0"/>
<dbReference type="GeneID" id="8860713"/>
<gene>
    <name evidence="4" type="ORF">NAEGRDRAFT_76417</name>
</gene>
<dbReference type="PANTHER" id="PTHR12771:SF56">
    <property type="entry name" value="CED-12"/>
    <property type="match status" value="1"/>
</dbReference>
<keyword evidence="5" id="KW-1185">Reference proteome</keyword>
<feature type="compositionally biased region" description="Low complexity" evidence="1">
    <location>
        <begin position="233"/>
        <end position="244"/>
    </location>
</feature>
<keyword evidence="2" id="KW-0472">Membrane</keyword>
<evidence type="ECO:0000259" key="3">
    <source>
        <dbReference type="PROSITE" id="PS51335"/>
    </source>
</evidence>
<keyword evidence="2" id="KW-1133">Transmembrane helix</keyword>
<proteinExistence type="predicted"/>
<dbReference type="KEGG" id="ngr:NAEGRDRAFT_76417"/>
<dbReference type="Proteomes" id="UP000006671">
    <property type="component" value="Unassembled WGS sequence"/>
</dbReference>
<evidence type="ECO:0000313" key="5">
    <source>
        <dbReference type="Proteomes" id="UP000006671"/>
    </source>
</evidence>
<dbReference type="eggNOG" id="KOG2998">
    <property type="taxonomic scope" value="Eukaryota"/>
</dbReference>
<feature type="compositionally biased region" description="Low complexity" evidence="1">
    <location>
        <begin position="304"/>
        <end position="317"/>
    </location>
</feature>
<feature type="compositionally biased region" description="Basic residues" evidence="1">
    <location>
        <begin position="188"/>
        <end position="202"/>
    </location>
</feature>
<dbReference type="EMBL" id="GG738984">
    <property type="protein sequence ID" value="EFC35923.1"/>
    <property type="molecule type" value="Genomic_DNA"/>
</dbReference>
<accession>D2W4T0</accession>
<dbReference type="PANTHER" id="PTHR12771">
    <property type="entry name" value="ENGULFMENT AND CELL MOTILITY"/>
    <property type="match status" value="1"/>
</dbReference>